<organism evidence="1 2">
    <name type="scientific">Dibothriocephalus latus</name>
    <name type="common">Fish tapeworm</name>
    <name type="synonym">Diphyllobothrium latum</name>
    <dbReference type="NCBI Taxonomy" id="60516"/>
    <lineage>
        <taxon>Eukaryota</taxon>
        <taxon>Metazoa</taxon>
        <taxon>Spiralia</taxon>
        <taxon>Lophotrochozoa</taxon>
        <taxon>Platyhelminthes</taxon>
        <taxon>Cestoda</taxon>
        <taxon>Eucestoda</taxon>
        <taxon>Diphyllobothriidea</taxon>
        <taxon>Diphyllobothriidae</taxon>
        <taxon>Dibothriocephalus</taxon>
    </lineage>
</organism>
<reference evidence="1 2" key="1">
    <citation type="submission" date="2018-11" db="EMBL/GenBank/DDBJ databases">
        <authorList>
            <consortium name="Pathogen Informatics"/>
        </authorList>
    </citation>
    <scope>NUCLEOTIDE SEQUENCE [LARGE SCALE GENOMIC DNA]</scope>
</reference>
<dbReference type="EMBL" id="UYRU01001941">
    <property type="protein sequence ID" value="VDK32938.1"/>
    <property type="molecule type" value="Genomic_DNA"/>
</dbReference>
<accession>A0A3P6QRW1</accession>
<dbReference type="AlphaFoldDB" id="A0A3P6QRW1"/>
<evidence type="ECO:0000313" key="1">
    <source>
        <dbReference type="EMBL" id="VDK32938.1"/>
    </source>
</evidence>
<proteinExistence type="predicted"/>
<protein>
    <submittedName>
        <fullName evidence="1">Uncharacterized protein</fullName>
    </submittedName>
</protein>
<keyword evidence="2" id="KW-1185">Reference proteome</keyword>
<name>A0A3P6QRW1_DIBLA</name>
<evidence type="ECO:0000313" key="2">
    <source>
        <dbReference type="Proteomes" id="UP000281553"/>
    </source>
</evidence>
<dbReference type="Proteomes" id="UP000281553">
    <property type="component" value="Unassembled WGS sequence"/>
</dbReference>
<sequence length="74" mass="7958">MPVDAYNAKRPEPNINYLTDGKALNSCRLKGSSREEDVQRSAGLIALGCSNFGLATSTKKAVFLRPPAPNADYS</sequence>
<gene>
    <name evidence="1" type="ORF">DILT_LOCUS462</name>
</gene>